<dbReference type="RefSeq" id="WP_307903538.1">
    <property type="nucleotide sequence ID" value="NZ_AP027059.1"/>
</dbReference>
<dbReference type="CDD" id="cd06225">
    <property type="entry name" value="HAMP"/>
    <property type="match status" value="1"/>
</dbReference>
<keyword evidence="5" id="KW-0472">Membrane</keyword>
<dbReference type="PANTHER" id="PTHR32089">
    <property type="entry name" value="METHYL-ACCEPTING CHEMOTAXIS PROTEIN MCPB"/>
    <property type="match status" value="1"/>
</dbReference>
<dbReference type="Proteomes" id="UP001321582">
    <property type="component" value="Chromosome"/>
</dbReference>
<dbReference type="KEGG" id="haby:HLVA_12440"/>
<comment type="similarity">
    <text evidence="2">Belongs to the methyl-accepting chemotaxis (MCP) protein family.</text>
</comment>
<accession>A0AAU9DYY2</accession>
<dbReference type="Pfam" id="PF00015">
    <property type="entry name" value="MCPsignal"/>
    <property type="match status" value="1"/>
</dbReference>
<dbReference type="Gene3D" id="1.10.287.950">
    <property type="entry name" value="Methyl-accepting chemotaxis protein"/>
    <property type="match status" value="1"/>
</dbReference>
<keyword evidence="4" id="KW-0175">Coiled coil</keyword>
<keyword evidence="5" id="KW-1133">Transmembrane helix</keyword>
<keyword evidence="5" id="KW-0812">Transmembrane</keyword>
<dbReference type="InterPro" id="IPR004089">
    <property type="entry name" value="MCPsignal_dom"/>
</dbReference>
<feature type="transmembrane region" description="Helical" evidence="5">
    <location>
        <begin position="183"/>
        <end position="205"/>
    </location>
</feature>
<dbReference type="PANTHER" id="PTHR32089:SF112">
    <property type="entry name" value="LYSOZYME-LIKE PROTEIN-RELATED"/>
    <property type="match status" value="1"/>
</dbReference>
<evidence type="ECO:0000259" key="7">
    <source>
        <dbReference type="PROSITE" id="PS50885"/>
    </source>
</evidence>
<dbReference type="PRINTS" id="PR00260">
    <property type="entry name" value="CHEMTRNSDUCR"/>
</dbReference>
<evidence type="ECO:0000256" key="3">
    <source>
        <dbReference type="PROSITE-ProRule" id="PRU00284"/>
    </source>
</evidence>
<dbReference type="GO" id="GO:0007165">
    <property type="term" value="P:signal transduction"/>
    <property type="evidence" value="ECO:0007669"/>
    <property type="project" value="UniProtKB-KW"/>
</dbReference>
<dbReference type="InterPro" id="IPR003660">
    <property type="entry name" value="HAMP_dom"/>
</dbReference>
<dbReference type="Pfam" id="PF00672">
    <property type="entry name" value="HAMP"/>
    <property type="match status" value="1"/>
</dbReference>
<dbReference type="Gene3D" id="6.10.340.10">
    <property type="match status" value="1"/>
</dbReference>
<feature type="transmembrane region" description="Helical" evidence="5">
    <location>
        <begin position="6"/>
        <end position="27"/>
    </location>
</feature>
<feature type="domain" description="Methyl-accepting transducer" evidence="6">
    <location>
        <begin position="293"/>
        <end position="529"/>
    </location>
</feature>
<dbReference type="GO" id="GO:0004888">
    <property type="term" value="F:transmembrane signaling receptor activity"/>
    <property type="evidence" value="ECO:0007669"/>
    <property type="project" value="InterPro"/>
</dbReference>
<dbReference type="InterPro" id="IPR004090">
    <property type="entry name" value="Chemotax_Me-accpt_rcpt"/>
</dbReference>
<keyword evidence="1 3" id="KW-0807">Transducer</keyword>
<evidence type="ECO:0000256" key="2">
    <source>
        <dbReference type="ARBA" id="ARBA00029447"/>
    </source>
</evidence>
<dbReference type="CDD" id="cd11386">
    <property type="entry name" value="MCP_signal"/>
    <property type="match status" value="1"/>
</dbReference>
<feature type="coiled-coil region" evidence="4">
    <location>
        <begin position="301"/>
        <end position="342"/>
    </location>
</feature>
<evidence type="ECO:0000313" key="9">
    <source>
        <dbReference type="Proteomes" id="UP001321582"/>
    </source>
</evidence>
<sequence>MRIKTKLNIFMSIIGAILVVKGLFIFIEINNLQQQWRIIDNNIMRRSVLISKIRDNFGYGGAIHQFKNYIIRGQEKQIKSFEKQMNSFRENYKEYLKFNDLGEKEKYDLKIINNTFEEYNRNLKLAIKLKEENKTVKEIDSTVKISDGPALKSMKELDEIIQTQLNENTKSFYKKINSLKLRLYILLFIIIVLFIGIYIIIIYLLKNLKIVADRLKKIAEGKGDLTKRIFVKRKDEIGELATYFNSFVGNLNDIIYSIKQLIFEVSEKTEKITFVLDNVSKGNRYNKRNNNLNEKIIEKGMEDLEENIEVVLDNVRNQTAGIEETLAELEEIAETGKKVQNNVEDSLKLSKETIDTAKIGESKIKEMAVGMLDISSSVERAEKKIKDLISISLGIGDIITAINSLSDQTNLLALNASIEAARAGEAGKGFAIVADEIKKLAEKTSDETEKIEKLVNDIQTEVSTVKEANDDIEISVRKGLEITESVKTVILSIINIIDKNDTEIRKITELTKDQTNSSEGITKVVKEITDNSTGIEELSINNSDISKGVRDLLDYSLAEINILIDLTLNLSKNISNFKIEENDKNQLKEI</sequence>
<gene>
    <name evidence="8" type="ORF">HLVA_12440</name>
</gene>
<dbReference type="GO" id="GO:0006935">
    <property type="term" value="P:chemotaxis"/>
    <property type="evidence" value="ECO:0007669"/>
    <property type="project" value="InterPro"/>
</dbReference>
<organism evidence="8 9">
    <name type="scientific">Haliovirga abyssi</name>
    <dbReference type="NCBI Taxonomy" id="2996794"/>
    <lineage>
        <taxon>Bacteria</taxon>
        <taxon>Fusobacteriati</taxon>
        <taxon>Fusobacteriota</taxon>
        <taxon>Fusobacteriia</taxon>
        <taxon>Fusobacteriales</taxon>
        <taxon>Haliovirgaceae</taxon>
        <taxon>Haliovirga</taxon>
    </lineage>
</organism>
<evidence type="ECO:0000256" key="4">
    <source>
        <dbReference type="SAM" id="Coils"/>
    </source>
</evidence>
<evidence type="ECO:0008006" key="10">
    <source>
        <dbReference type="Google" id="ProtNLM"/>
    </source>
</evidence>
<dbReference type="SMART" id="SM00304">
    <property type="entry name" value="HAMP"/>
    <property type="match status" value="1"/>
</dbReference>
<evidence type="ECO:0000256" key="1">
    <source>
        <dbReference type="ARBA" id="ARBA00023224"/>
    </source>
</evidence>
<keyword evidence="9" id="KW-1185">Reference proteome</keyword>
<dbReference type="EMBL" id="AP027059">
    <property type="protein sequence ID" value="BDU50675.1"/>
    <property type="molecule type" value="Genomic_DNA"/>
</dbReference>
<evidence type="ECO:0000259" key="6">
    <source>
        <dbReference type="PROSITE" id="PS50111"/>
    </source>
</evidence>
<dbReference type="GO" id="GO:0016020">
    <property type="term" value="C:membrane"/>
    <property type="evidence" value="ECO:0007669"/>
    <property type="project" value="InterPro"/>
</dbReference>
<feature type="domain" description="HAMP" evidence="7">
    <location>
        <begin position="202"/>
        <end position="256"/>
    </location>
</feature>
<dbReference type="SUPFAM" id="SSF58104">
    <property type="entry name" value="Methyl-accepting chemotaxis protein (MCP) signaling domain"/>
    <property type="match status" value="1"/>
</dbReference>
<dbReference type="PROSITE" id="PS50885">
    <property type="entry name" value="HAMP"/>
    <property type="match status" value="1"/>
</dbReference>
<evidence type="ECO:0000256" key="5">
    <source>
        <dbReference type="SAM" id="Phobius"/>
    </source>
</evidence>
<evidence type="ECO:0000313" key="8">
    <source>
        <dbReference type="EMBL" id="BDU50675.1"/>
    </source>
</evidence>
<dbReference type="SMART" id="SM00283">
    <property type="entry name" value="MA"/>
    <property type="match status" value="1"/>
</dbReference>
<protein>
    <recommendedName>
        <fullName evidence="10">Methyl-accepting chemotaxis protein</fullName>
    </recommendedName>
</protein>
<name>A0AAU9DYY2_9FUSO</name>
<dbReference type="PROSITE" id="PS50111">
    <property type="entry name" value="CHEMOTAXIS_TRANSDUC_2"/>
    <property type="match status" value="1"/>
</dbReference>
<dbReference type="AlphaFoldDB" id="A0AAU9DYY2"/>
<proteinExistence type="inferred from homology"/>
<reference evidence="8 9" key="1">
    <citation type="submission" date="2022-11" db="EMBL/GenBank/DDBJ databases">
        <title>Haliovirga abyssi gen. nov., sp. nov., a mesophilic fermentative bacterium isolated from the Iheya North hydrothermal field and the proposal of Haliovirgaceae fam. nov.</title>
        <authorList>
            <person name="Miyazaki U."/>
            <person name="Tame A."/>
            <person name="Miyazaki J."/>
            <person name="Takai K."/>
            <person name="Sawayama S."/>
            <person name="Kitajima M."/>
            <person name="Okamoto A."/>
            <person name="Nakagawa S."/>
        </authorList>
    </citation>
    <scope>NUCLEOTIDE SEQUENCE [LARGE SCALE GENOMIC DNA]</scope>
    <source>
        <strain evidence="8 9">IC12</strain>
    </source>
</reference>